<evidence type="ECO:0008006" key="2">
    <source>
        <dbReference type="Google" id="ProtNLM"/>
    </source>
</evidence>
<dbReference type="AlphaFoldDB" id="A0A645B5R0"/>
<dbReference type="SUPFAM" id="SSF47598">
    <property type="entry name" value="Ribbon-helix-helix"/>
    <property type="match status" value="1"/>
</dbReference>
<accession>A0A645B5R0</accession>
<reference evidence="1" key="1">
    <citation type="submission" date="2019-08" db="EMBL/GenBank/DDBJ databases">
        <authorList>
            <person name="Kucharzyk K."/>
            <person name="Murdoch R.W."/>
            <person name="Higgins S."/>
            <person name="Loffler F."/>
        </authorList>
    </citation>
    <scope>NUCLEOTIDE SEQUENCE</scope>
</reference>
<organism evidence="1">
    <name type="scientific">bioreactor metagenome</name>
    <dbReference type="NCBI Taxonomy" id="1076179"/>
    <lineage>
        <taxon>unclassified sequences</taxon>
        <taxon>metagenomes</taxon>
        <taxon>ecological metagenomes</taxon>
    </lineage>
</organism>
<evidence type="ECO:0000313" key="1">
    <source>
        <dbReference type="EMBL" id="MPM60769.1"/>
    </source>
</evidence>
<dbReference type="InterPro" id="IPR010985">
    <property type="entry name" value="Ribbon_hlx_hlx"/>
</dbReference>
<dbReference type="GO" id="GO:0006355">
    <property type="term" value="P:regulation of DNA-templated transcription"/>
    <property type="evidence" value="ECO:0007669"/>
    <property type="project" value="InterPro"/>
</dbReference>
<sequence>MFIIQKQETTNKTLRLPDDLIEQLEEIATFENISFNQLVVQCCEYAINHLPRKSNSMKITSTEDFRQKKKLYRTAFLKYMAENSNSSPQSASQAYTDATFASRPQHSELNIDFYKLLKGEVSIEDYQKALAIYLEKIGRKRPALDVRGYVDSFKKLQEFFKQADYI</sequence>
<comment type="caution">
    <text evidence="1">The sequence shown here is derived from an EMBL/GenBank/DDBJ whole genome shotgun (WGS) entry which is preliminary data.</text>
</comment>
<protein>
    <recommendedName>
        <fullName evidence="2">Ribbon-helix-helix protein CopG domain-containing protein</fullName>
    </recommendedName>
</protein>
<name>A0A645B5R0_9ZZZZ</name>
<dbReference type="EMBL" id="VSSQ01017976">
    <property type="protein sequence ID" value="MPM60769.1"/>
    <property type="molecule type" value="Genomic_DNA"/>
</dbReference>
<gene>
    <name evidence="1" type="ORF">SDC9_107623</name>
</gene>
<proteinExistence type="predicted"/>